<proteinExistence type="predicted"/>
<accession>A0A165DF15</accession>
<dbReference type="InParanoid" id="A0A165DF15"/>
<dbReference type="OrthoDB" id="2803685at2759"/>
<evidence type="ECO:0000256" key="1">
    <source>
        <dbReference type="SAM" id="MobiDB-lite"/>
    </source>
</evidence>
<evidence type="ECO:0000313" key="2">
    <source>
        <dbReference type="EMBL" id="KZT04747.1"/>
    </source>
</evidence>
<organism evidence="2 3">
    <name type="scientific">Laetiporus sulphureus 93-53</name>
    <dbReference type="NCBI Taxonomy" id="1314785"/>
    <lineage>
        <taxon>Eukaryota</taxon>
        <taxon>Fungi</taxon>
        <taxon>Dikarya</taxon>
        <taxon>Basidiomycota</taxon>
        <taxon>Agaricomycotina</taxon>
        <taxon>Agaricomycetes</taxon>
        <taxon>Polyporales</taxon>
        <taxon>Laetiporus</taxon>
    </lineage>
</organism>
<gene>
    <name evidence="2" type="ORF">LAESUDRAFT_282374</name>
</gene>
<protein>
    <submittedName>
        <fullName evidence="2">Uncharacterized protein</fullName>
    </submittedName>
</protein>
<dbReference type="AlphaFoldDB" id="A0A165DF15"/>
<evidence type="ECO:0000313" key="3">
    <source>
        <dbReference type="Proteomes" id="UP000076871"/>
    </source>
</evidence>
<reference evidence="2 3" key="1">
    <citation type="journal article" date="2016" name="Mol. Biol. Evol.">
        <title>Comparative Genomics of Early-Diverging Mushroom-Forming Fungi Provides Insights into the Origins of Lignocellulose Decay Capabilities.</title>
        <authorList>
            <person name="Nagy L.G."/>
            <person name="Riley R."/>
            <person name="Tritt A."/>
            <person name="Adam C."/>
            <person name="Daum C."/>
            <person name="Floudas D."/>
            <person name="Sun H."/>
            <person name="Yadav J.S."/>
            <person name="Pangilinan J."/>
            <person name="Larsson K.H."/>
            <person name="Matsuura K."/>
            <person name="Barry K."/>
            <person name="Labutti K."/>
            <person name="Kuo R."/>
            <person name="Ohm R.A."/>
            <person name="Bhattacharya S.S."/>
            <person name="Shirouzu T."/>
            <person name="Yoshinaga Y."/>
            <person name="Martin F.M."/>
            <person name="Grigoriev I.V."/>
            <person name="Hibbett D.S."/>
        </authorList>
    </citation>
    <scope>NUCLEOTIDE SEQUENCE [LARGE SCALE GENOMIC DNA]</scope>
    <source>
        <strain evidence="2 3">93-53</strain>
    </source>
</reference>
<dbReference type="GeneID" id="63818853"/>
<keyword evidence="3" id="KW-1185">Reference proteome</keyword>
<dbReference type="EMBL" id="KV427634">
    <property type="protein sequence ID" value="KZT04747.1"/>
    <property type="molecule type" value="Genomic_DNA"/>
</dbReference>
<feature type="region of interest" description="Disordered" evidence="1">
    <location>
        <begin position="31"/>
        <end position="74"/>
    </location>
</feature>
<dbReference type="Proteomes" id="UP000076871">
    <property type="component" value="Unassembled WGS sequence"/>
</dbReference>
<sequence>MNLLHRLIPSSFSPSALDMPSIRIRVHVHAPTLSPKSPPAPTSPASACKSLKSRRSRISQPSPPDPPAPAPKPTITILTPAQAAHIAYFPASASSSPTLAMNTPVRSVRPGVPSSALSLDARALHTRESLSMPALGMGTGTGTDMGEIPESAFTPPFNIITQSIDSAAHPLPSIHPLGPARPPRTLVALRKLRARARQLLPATLKEHQRKRRADTEQEFQDAAHATYACWRCRRAGGRREGCRAFRRAGEGAGRAGDLFA</sequence>
<name>A0A165DF15_9APHY</name>
<dbReference type="RefSeq" id="XP_040762487.1">
    <property type="nucleotide sequence ID" value="XM_040901821.1"/>
</dbReference>
<feature type="compositionally biased region" description="Pro residues" evidence="1">
    <location>
        <begin position="61"/>
        <end position="72"/>
    </location>
</feature>